<accession>A0A8J7T7R1</accession>
<evidence type="ECO:0000256" key="7">
    <source>
        <dbReference type="ARBA" id="ARBA00023040"/>
    </source>
</evidence>
<proteinExistence type="predicted"/>
<evidence type="ECO:0000256" key="2">
    <source>
        <dbReference type="ARBA" id="ARBA00022475"/>
    </source>
</evidence>
<dbReference type="GO" id="GO:0004984">
    <property type="term" value="F:olfactory receptor activity"/>
    <property type="evidence" value="ECO:0007669"/>
    <property type="project" value="InterPro"/>
</dbReference>
<feature type="transmembrane region" description="Helical" evidence="11">
    <location>
        <begin position="241"/>
        <end position="261"/>
    </location>
</feature>
<keyword evidence="2" id="KW-1003">Cell membrane</keyword>
<gene>
    <name evidence="13" type="primary">Or52k1_4</name>
    <name evidence="13" type="ORF">GTO95_0005277</name>
</gene>
<feature type="domain" description="G-protein coupled receptors family 1 profile" evidence="12">
    <location>
        <begin position="8"/>
        <end position="259"/>
    </location>
</feature>
<evidence type="ECO:0000256" key="6">
    <source>
        <dbReference type="ARBA" id="ARBA00022989"/>
    </source>
</evidence>
<keyword evidence="14" id="KW-1185">Reference proteome</keyword>
<feature type="transmembrane region" description="Helical" evidence="11">
    <location>
        <begin position="208"/>
        <end position="229"/>
    </location>
</feature>
<feature type="transmembrane region" description="Helical" evidence="11">
    <location>
        <begin position="26"/>
        <end position="46"/>
    </location>
</feature>
<dbReference type="PANTHER" id="PTHR26450:SF391">
    <property type="entry name" value="ODORANT RECEPTOR-RELATED"/>
    <property type="match status" value="1"/>
</dbReference>
<evidence type="ECO:0000256" key="1">
    <source>
        <dbReference type="ARBA" id="ARBA00004651"/>
    </source>
</evidence>
<dbReference type="InterPro" id="IPR000725">
    <property type="entry name" value="Olfact_rcpt"/>
</dbReference>
<dbReference type="PANTHER" id="PTHR26450">
    <property type="entry name" value="OLFACTORY RECEPTOR 56B1-RELATED"/>
    <property type="match status" value="1"/>
</dbReference>
<sequence length="292" mass="33033">MFALSVAANSILIFVIKKQRSLHSPMCVLIGVTSVVNLFLTTSFIPRMLLSFLFNWNDISLIGCLTQMFFINFTGSFQSSILLLMAVDRYVAICIPLHYSDYINTSNCLKFFCASFIRSAFCFVVLCFLDGRLSYCNSNVIDHCFCEHMALVGLACGSTAINGIVGLLIIIFITILDWILVMVSYVKIFISVFLKDSGKSSRKAIHTCTTHLIVLCLSYMYVVLSTVSYRIGNVMSPNVRVFLSLMYLLFPSCFHPIIYGFRTKEIWEHIINLLRNIKITPFSVKVSNVTQK</sequence>
<dbReference type="FunFam" id="1.20.1070.10:FF:000013">
    <property type="entry name" value="Olfactory receptor"/>
    <property type="match status" value="1"/>
</dbReference>
<dbReference type="Gene3D" id="1.20.1070.10">
    <property type="entry name" value="Rhodopsin 7-helix transmembrane proteins"/>
    <property type="match status" value="1"/>
</dbReference>
<keyword evidence="4 11" id="KW-0812">Transmembrane</keyword>
<dbReference type="InterPro" id="IPR000276">
    <property type="entry name" value="GPCR_Rhodpsn"/>
</dbReference>
<evidence type="ECO:0000256" key="9">
    <source>
        <dbReference type="ARBA" id="ARBA00023170"/>
    </source>
</evidence>
<organism evidence="13 14">
    <name type="scientific">Atractosteus spatula</name>
    <name type="common">Alligator gar</name>
    <name type="synonym">Lepisosteus spatula</name>
    <dbReference type="NCBI Taxonomy" id="7917"/>
    <lineage>
        <taxon>Eukaryota</taxon>
        <taxon>Metazoa</taxon>
        <taxon>Chordata</taxon>
        <taxon>Craniata</taxon>
        <taxon>Vertebrata</taxon>
        <taxon>Euteleostomi</taxon>
        <taxon>Actinopterygii</taxon>
        <taxon>Neopterygii</taxon>
        <taxon>Holostei</taxon>
        <taxon>Semionotiformes</taxon>
        <taxon>Lepisosteidae</taxon>
        <taxon>Atractosteus</taxon>
    </lineage>
</organism>
<feature type="transmembrane region" description="Helical" evidence="11">
    <location>
        <begin position="111"/>
        <end position="129"/>
    </location>
</feature>
<dbReference type="PRINTS" id="PR00245">
    <property type="entry name" value="OLFACTORYR"/>
</dbReference>
<comment type="subcellular location">
    <subcellularLocation>
        <location evidence="1">Cell membrane</location>
        <topology evidence="1">Multi-pass membrane protein</topology>
    </subcellularLocation>
</comment>
<feature type="non-terminal residue" evidence="13">
    <location>
        <position position="1"/>
    </location>
</feature>
<evidence type="ECO:0000259" key="12">
    <source>
        <dbReference type="PROSITE" id="PS50262"/>
    </source>
</evidence>
<dbReference type="Pfam" id="PF13853">
    <property type="entry name" value="7tm_4"/>
    <property type="match status" value="1"/>
</dbReference>
<keyword evidence="8 11" id="KW-0472">Membrane</keyword>
<dbReference type="Proteomes" id="UP000736164">
    <property type="component" value="Unassembled WGS sequence"/>
</dbReference>
<keyword evidence="5" id="KW-0552">Olfaction</keyword>
<dbReference type="PROSITE" id="PS50262">
    <property type="entry name" value="G_PROTEIN_RECEP_F1_2"/>
    <property type="match status" value="1"/>
</dbReference>
<reference evidence="13" key="1">
    <citation type="journal article" date="2021" name="Cell">
        <title>Tracing the genetic footprints of vertebrate landing in non-teleost ray-finned fishes.</title>
        <authorList>
            <person name="Bi X."/>
            <person name="Wang K."/>
            <person name="Yang L."/>
            <person name="Pan H."/>
            <person name="Jiang H."/>
            <person name="Wei Q."/>
            <person name="Fang M."/>
            <person name="Yu H."/>
            <person name="Zhu C."/>
            <person name="Cai Y."/>
            <person name="He Y."/>
            <person name="Gan X."/>
            <person name="Zeng H."/>
            <person name="Yu D."/>
            <person name="Zhu Y."/>
            <person name="Jiang H."/>
            <person name="Qiu Q."/>
            <person name="Yang H."/>
            <person name="Zhang Y.E."/>
            <person name="Wang W."/>
            <person name="Zhu M."/>
            <person name="He S."/>
            <person name="Zhang G."/>
        </authorList>
    </citation>
    <scope>NUCLEOTIDE SEQUENCE</scope>
    <source>
        <strain evidence="13">Allg_001</strain>
    </source>
</reference>
<evidence type="ECO:0000313" key="13">
    <source>
        <dbReference type="EMBL" id="MBN3313429.1"/>
    </source>
</evidence>
<dbReference type="GO" id="GO:0004930">
    <property type="term" value="F:G protein-coupled receptor activity"/>
    <property type="evidence" value="ECO:0007669"/>
    <property type="project" value="UniProtKB-KW"/>
</dbReference>
<keyword evidence="9" id="KW-0675">Receptor</keyword>
<dbReference type="GO" id="GO:0005886">
    <property type="term" value="C:plasma membrane"/>
    <property type="evidence" value="ECO:0007669"/>
    <property type="project" value="UniProtKB-SubCell"/>
</dbReference>
<evidence type="ECO:0000313" key="14">
    <source>
        <dbReference type="Proteomes" id="UP000736164"/>
    </source>
</evidence>
<protein>
    <submittedName>
        <fullName evidence="13">O52K1 protein</fullName>
    </submittedName>
</protein>
<dbReference type="AlphaFoldDB" id="A0A8J7T7R1"/>
<dbReference type="InterPro" id="IPR017452">
    <property type="entry name" value="GPCR_Rhodpsn_7TM"/>
</dbReference>
<dbReference type="SMART" id="SM01381">
    <property type="entry name" value="7TM_GPCR_Srsx"/>
    <property type="match status" value="1"/>
</dbReference>
<dbReference type="InterPro" id="IPR050402">
    <property type="entry name" value="OR51/52/56-like"/>
</dbReference>
<dbReference type="EMBL" id="JAAWVO010011661">
    <property type="protein sequence ID" value="MBN3313429.1"/>
    <property type="molecule type" value="Genomic_DNA"/>
</dbReference>
<evidence type="ECO:0000256" key="4">
    <source>
        <dbReference type="ARBA" id="ARBA00022692"/>
    </source>
</evidence>
<comment type="caution">
    <text evidence="13">The sequence shown here is derived from an EMBL/GenBank/DDBJ whole genome shotgun (WGS) entry which is preliminary data.</text>
</comment>
<keyword evidence="10" id="KW-0807">Transducer</keyword>
<evidence type="ECO:0000256" key="11">
    <source>
        <dbReference type="SAM" id="Phobius"/>
    </source>
</evidence>
<dbReference type="SUPFAM" id="SSF81321">
    <property type="entry name" value="Family A G protein-coupled receptor-like"/>
    <property type="match status" value="1"/>
</dbReference>
<evidence type="ECO:0000256" key="5">
    <source>
        <dbReference type="ARBA" id="ARBA00022725"/>
    </source>
</evidence>
<evidence type="ECO:0000256" key="3">
    <source>
        <dbReference type="ARBA" id="ARBA00022606"/>
    </source>
</evidence>
<keyword evidence="6 11" id="KW-1133">Transmembrane helix</keyword>
<keyword evidence="3" id="KW-0716">Sensory transduction</keyword>
<evidence type="ECO:0000256" key="8">
    <source>
        <dbReference type="ARBA" id="ARBA00023136"/>
    </source>
</evidence>
<feature type="non-terminal residue" evidence="13">
    <location>
        <position position="292"/>
    </location>
</feature>
<evidence type="ECO:0000256" key="10">
    <source>
        <dbReference type="ARBA" id="ARBA00023224"/>
    </source>
</evidence>
<keyword evidence="7" id="KW-0297">G-protein coupled receptor</keyword>
<name>A0A8J7T7R1_ATRSP</name>